<protein>
    <recommendedName>
        <fullName evidence="4">DKNYY family protein</fullName>
    </recommendedName>
</protein>
<keyword evidence="1" id="KW-0812">Transmembrane</keyword>
<sequence>MRDFSGEGPRVQRVRRRAALGGLIEFWSVNQGPPAWESMQKRTRGIVILLVLLAVILPLGLLSWLIAGGDDFTAIDHGESYGSSIYKRYQGEVYAAVPSNGYYRMRDADPAAFETFDMGRYDGRQAARDGRHVYCGNRVLPGMRPASTRYLGNSYFSDGAVTYFCDFASERNGELGQMDELWQTILYRAGKGDKPQTYLYPFLALPASAQPYRPLLDRQLATDGARVFYEGREMPQADPARLRRIAAIQRGEVRPGENFFGDGRRVYYRETLLPLSDDPALYTFTVGNLHRQPYLHDPRDGMVYLGALAFDRAHAPYRLLSEAGRHMLHALFAGKDGIYFYNSEKRVVERAGDDPFAAGGFTALSPYVFWDGRQLLFLKGKAVWNRSRTGGRLISRSTLILRMKDAPAGQWTRLGGVYHGFGSVWRNGDALYYLDELGPDQLIPSAIYRILDPMAADFLLRSRQTRQIKTDDIRNLVRSGKLAAPESDEVLEAKTRYRRGVLSFFLD</sequence>
<reference evidence="2 3" key="1">
    <citation type="submission" date="2020-04" db="EMBL/GenBank/DDBJ databases">
        <authorList>
            <person name="De Canck E."/>
        </authorList>
    </citation>
    <scope>NUCLEOTIDE SEQUENCE [LARGE SCALE GENOMIC DNA]</scope>
    <source>
        <strain evidence="2 3">LMG 26788</strain>
    </source>
</reference>
<proteinExistence type="predicted"/>
<evidence type="ECO:0008006" key="4">
    <source>
        <dbReference type="Google" id="ProtNLM"/>
    </source>
</evidence>
<keyword evidence="1" id="KW-1133">Transmembrane helix</keyword>
<dbReference type="Pfam" id="PF13644">
    <property type="entry name" value="DKNYY"/>
    <property type="match status" value="1"/>
</dbReference>
<keyword evidence="1" id="KW-0472">Membrane</keyword>
<dbReference type="Proteomes" id="UP000494203">
    <property type="component" value="Unassembled WGS sequence"/>
</dbReference>
<organism evidence="2 3">
    <name type="scientific">Achromobacter pulmonis</name>
    <dbReference type="NCBI Taxonomy" id="1389932"/>
    <lineage>
        <taxon>Bacteria</taxon>
        <taxon>Pseudomonadati</taxon>
        <taxon>Pseudomonadota</taxon>
        <taxon>Betaproteobacteria</taxon>
        <taxon>Burkholderiales</taxon>
        <taxon>Alcaligenaceae</taxon>
        <taxon>Achromobacter</taxon>
    </lineage>
</organism>
<dbReference type="InterPro" id="IPR027375">
    <property type="entry name" value="DKNYY"/>
</dbReference>
<feature type="transmembrane region" description="Helical" evidence="1">
    <location>
        <begin position="46"/>
        <end position="67"/>
    </location>
</feature>
<evidence type="ECO:0000313" key="3">
    <source>
        <dbReference type="Proteomes" id="UP000494203"/>
    </source>
</evidence>
<dbReference type="AlphaFoldDB" id="A0A6S7DBQ5"/>
<evidence type="ECO:0000256" key="1">
    <source>
        <dbReference type="SAM" id="Phobius"/>
    </source>
</evidence>
<name>A0A6S7DBQ5_9BURK</name>
<keyword evidence="3" id="KW-1185">Reference proteome</keyword>
<accession>A0A6S7DBQ5</accession>
<evidence type="ECO:0000313" key="2">
    <source>
        <dbReference type="EMBL" id="CAB3840965.1"/>
    </source>
</evidence>
<gene>
    <name evidence="2" type="ORF">LMG26788_01246</name>
</gene>
<dbReference type="EMBL" id="CADIKZ010000003">
    <property type="protein sequence ID" value="CAB3840965.1"/>
    <property type="molecule type" value="Genomic_DNA"/>
</dbReference>